<keyword evidence="7" id="KW-1185">Reference proteome</keyword>
<gene>
    <name evidence="6" type="ORF">CC78DRAFT_455352</name>
</gene>
<evidence type="ECO:0000313" key="6">
    <source>
        <dbReference type="EMBL" id="KAF2268244.1"/>
    </source>
</evidence>
<feature type="compositionally biased region" description="Basic residues" evidence="5">
    <location>
        <begin position="92"/>
        <end position="109"/>
    </location>
</feature>
<evidence type="ECO:0000256" key="5">
    <source>
        <dbReference type="SAM" id="MobiDB-lite"/>
    </source>
</evidence>
<feature type="region of interest" description="Disordered" evidence="5">
    <location>
        <begin position="92"/>
        <end position="117"/>
    </location>
</feature>
<accession>A0A9P4N861</accession>
<dbReference type="GO" id="GO:0030686">
    <property type="term" value="C:90S preribosome"/>
    <property type="evidence" value="ECO:0007669"/>
    <property type="project" value="InterPro"/>
</dbReference>
<dbReference type="EMBL" id="ML986587">
    <property type="protein sequence ID" value="KAF2268244.1"/>
    <property type="molecule type" value="Genomic_DNA"/>
</dbReference>
<keyword evidence="4" id="KW-0539">Nucleus</keyword>
<dbReference type="OrthoDB" id="5429132at2759"/>
<dbReference type="Pfam" id="PF15341">
    <property type="entry name" value="SLX9"/>
    <property type="match status" value="1"/>
</dbReference>
<name>A0A9P4N861_9PLEO</name>
<comment type="caution">
    <text evidence="6">The sequence shown here is derived from an EMBL/GenBank/DDBJ whole genome shotgun (WGS) entry which is preliminary data.</text>
</comment>
<evidence type="ECO:0000256" key="3">
    <source>
        <dbReference type="ARBA" id="ARBA00021321"/>
    </source>
</evidence>
<evidence type="ECO:0000256" key="1">
    <source>
        <dbReference type="ARBA" id="ARBA00004604"/>
    </source>
</evidence>
<dbReference type="GO" id="GO:0030688">
    <property type="term" value="C:preribosome, small subunit precursor"/>
    <property type="evidence" value="ECO:0007669"/>
    <property type="project" value="InterPro"/>
</dbReference>
<proteinExistence type="inferred from homology"/>
<dbReference type="GO" id="GO:0005730">
    <property type="term" value="C:nucleolus"/>
    <property type="evidence" value="ECO:0007669"/>
    <property type="project" value="UniProtKB-SubCell"/>
</dbReference>
<comment type="similarity">
    <text evidence="2">Belongs to the SLX9 family.</text>
</comment>
<feature type="non-terminal residue" evidence="6">
    <location>
        <position position="1"/>
    </location>
</feature>
<evidence type="ECO:0000256" key="4">
    <source>
        <dbReference type="ARBA" id="ARBA00023242"/>
    </source>
</evidence>
<dbReference type="Proteomes" id="UP000800093">
    <property type="component" value="Unassembled WGS sequence"/>
</dbReference>
<dbReference type="AlphaFoldDB" id="A0A9P4N861"/>
<protein>
    <recommendedName>
        <fullName evidence="3">Ribosome biogenesis protein SLX9</fullName>
    </recommendedName>
</protein>
<sequence length="162" mass="17657">RAKASRASKPNSNTPSSAEAPLFPSSKKDKQKIKHSAFIGRIEKSTSKTAKRRRPHKKLVANLESLADALPELDDAQGNTDGGEVEVGQARIRKSLKSRPGAMKRKKKLEKTERDRFSKNLAQMVGSGASNSGGSTSIADRWAALKSHVQGTMEKKTEFVKT</sequence>
<feature type="region of interest" description="Disordered" evidence="5">
    <location>
        <begin position="1"/>
        <end position="56"/>
    </location>
</feature>
<comment type="subcellular location">
    <subcellularLocation>
        <location evidence="1">Nucleus</location>
        <location evidence="1">Nucleolus</location>
    </subcellularLocation>
</comment>
<evidence type="ECO:0000256" key="2">
    <source>
        <dbReference type="ARBA" id="ARBA00011022"/>
    </source>
</evidence>
<reference evidence="7" key="1">
    <citation type="journal article" date="2020" name="Stud. Mycol.">
        <title>101 Dothideomycetes genomes: A test case for predicting lifestyles and emergence of pathogens.</title>
        <authorList>
            <person name="Haridas S."/>
            <person name="Albert R."/>
            <person name="Binder M."/>
            <person name="Bloem J."/>
            <person name="LaButti K."/>
            <person name="Salamov A."/>
            <person name="Andreopoulos B."/>
            <person name="Baker S."/>
            <person name="Barry K."/>
            <person name="Bills G."/>
            <person name="Bluhm B."/>
            <person name="Cannon C."/>
            <person name="Castanera R."/>
            <person name="Culley D."/>
            <person name="Daum C."/>
            <person name="Ezra D."/>
            <person name="Gonzalez J."/>
            <person name="Henrissat B."/>
            <person name="Kuo A."/>
            <person name="Liang C."/>
            <person name="Lipzen A."/>
            <person name="Lutzoni F."/>
            <person name="Magnuson J."/>
            <person name="Mondo S."/>
            <person name="Nolan M."/>
            <person name="Ohm R."/>
            <person name="Pangilinan J."/>
            <person name="Park H.-J."/>
            <person name="Ramirez L."/>
            <person name="Alfaro M."/>
            <person name="Sun H."/>
            <person name="Tritt A."/>
            <person name="Yoshinaga Y."/>
            <person name="Zwiers L.-H."/>
            <person name="Turgeon B."/>
            <person name="Goodwin S."/>
            <person name="Spatafora J."/>
            <person name="Crous P."/>
            <person name="Grigoriev I."/>
        </authorList>
    </citation>
    <scope>NUCLEOTIDE SEQUENCE [LARGE SCALE GENOMIC DNA]</scope>
    <source>
        <strain evidence="7">CBS 304.66</strain>
    </source>
</reference>
<dbReference type="GO" id="GO:0000462">
    <property type="term" value="P:maturation of SSU-rRNA from tricistronic rRNA transcript (SSU-rRNA, 5.8S rRNA, LSU-rRNA)"/>
    <property type="evidence" value="ECO:0007669"/>
    <property type="project" value="InterPro"/>
</dbReference>
<evidence type="ECO:0000313" key="7">
    <source>
        <dbReference type="Proteomes" id="UP000800093"/>
    </source>
</evidence>
<feature type="compositionally biased region" description="Polar residues" evidence="5">
    <location>
        <begin position="8"/>
        <end position="17"/>
    </location>
</feature>
<organism evidence="6 7">
    <name type="scientific">Lojkania enalia</name>
    <dbReference type="NCBI Taxonomy" id="147567"/>
    <lineage>
        <taxon>Eukaryota</taxon>
        <taxon>Fungi</taxon>
        <taxon>Dikarya</taxon>
        <taxon>Ascomycota</taxon>
        <taxon>Pezizomycotina</taxon>
        <taxon>Dothideomycetes</taxon>
        <taxon>Pleosporomycetidae</taxon>
        <taxon>Pleosporales</taxon>
        <taxon>Pleosporales incertae sedis</taxon>
        <taxon>Lojkania</taxon>
    </lineage>
</organism>
<dbReference type="InterPro" id="IPR028160">
    <property type="entry name" value="Slx9-like"/>
</dbReference>